<dbReference type="PROSITE" id="PS51318">
    <property type="entry name" value="TAT"/>
    <property type="match status" value="1"/>
</dbReference>
<dbReference type="InterPro" id="IPR006311">
    <property type="entry name" value="TAT_signal"/>
</dbReference>
<name>A0A381S659_9ZZZZ</name>
<reference evidence="1" key="1">
    <citation type="submission" date="2018-05" db="EMBL/GenBank/DDBJ databases">
        <authorList>
            <person name="Lanie J.A."/>
            <person name="Ng W.-L."/>
            <person name="Kazmierczak K.M."/>
            <person name="Andrzejewski T.M."/>
            <person name="Davidsen T.M."/>
            <person name="Wayne K.J."/>
            <person name="Tettelin H."/>
            <person name="Glass J.I."/>
            <person name="Rusch D."/>
            <person name="Podicherti R."/>
            <person name="Tsui H.-C.T."/>
            <person name="Winkler M.E."/>
        </authorList>
    </citation>
    <scope>NUCLEOTIDE SEQUENCE</scope>
</reference>
<organism evidence="1">
    <name type="scientific">marine metagenome</name>
    <dbReference type="NCBI Taxonomy" id="408172"/>
    <lineage>
        <taxon>unclassified sequences</taxon>
        <taxon>metagenomes</taxon>
        <taxon>ecological metagenomes</taxon>
    </lineage>
</organism>
<proteinExistence type="predicted"/>
<evidence type="ECO:0000313" key="1">
    <source>
        <dbReference type="EMBL" id="SUZ98808.1"/>
    </source>
</evidence>
<feature type="non-terminal residue" evidence="1">
    <location>
        <position position="83"/>
    </location>
</feature>
<sequence length="83" mass="9181">MESNKITRRGLIKSGVATSAALAAPTIWIPASAASPSVNVWTYANFIPKDFKKEFEKETGIRIRTRLVDDQGKEFNLLAAEKN</sequence>
<dbReference type="SUPFAM" id="SSF53850">
    <property type="entry name" value="Periplasmic binding protein-like II"/>
    <property type="match status" value="1"/>
</dbReference>
<dbReference type="Gene3D" id="3.40.190.10">
    <property type="entry name" value="Periplasmic binding protein-like II"/>
    <property type="match status" value="1"/>
</dbReference>
<gene>
    <name evidence="1" type="ORF">METZ01_LOCUS51662</name>
</gene>
<accession>A0A381S659</accession>
<protein>
    <submittedName>
        <fullName evidence="1">Uncharacterized protein</fullName>
    </submittedName>
</protein>
<dbReference type="AlphaFoldDB" id="A0A381S659"/>
<dbReference type="EMBL" id="UINC01002641">
    <property type="protein sequence ID" value="SUZ98808.1"/>
    <property type="molecule type" value="Genomic_DNA"/>
</dbReference>